<evidence type="ECO:0008006" key="4">
    <source>
        <dbReference type="Google" id="ProtNLM"/>
    </source>
</evidence>
<protein>
    <recommendedName>
        <fullName evidence="4">Helix-turn-helix domain-containing protein</fullName>
    </recommendedName>
</protein>
<name>A0A5C1AKQ4_9BACT</name>
<evidence type="ECO:0000313" key="2">
    <source>
        <dbReference type="EMBL" id="QEL17448.1"/>
    </source>
</evidence>
<feature type="compositionally biased region" description="Pro residues" evidence="1">
    <location>
        <begin position="1"/>
        <end position="11"/>
    </location>
</feature>
<evidence type="ECO:0000313" key="3">
    <source>
        <dbReference type="Proteomes" id="UP000324974"/>
    </source>
</evidence>
<dbReference type="RefSeq" id="WP_149112058.1">
    <property type="nucleotide sequence ID" value="NZ_CP042425.1"/>
</dbReference>
<organism evidence="2 3">
    <name type="scientific">Limnoglobus roseus</name>
    <dbReference type="NCBI Taxonomy" id="2598579"/>
    <lineage>
        <taxon>Bacteria</taxon>
        <taxon>Pseudomonadati</taxon>
        <taxon>Planctomycetota</taxon>
        <taxon>Planctomycetia</taxon>
        <taxon>Gemmatales</taxon>
        <taxon>Gemmataceae</taxon>
        <taxon>Limnoglobus</taxon>
    </lineage>
</organism>
<gene>
    <name evidence="2" type="ORF">PX52LOC_04437</name>
</gene>
<dbReference type="KEGG" id="lrs:PX52LOC_04437"/>
<dbReference type="OrthoDB" id="286037at2"/>
<feature type="region of interest" description="Disordered" evidence="1">
    <location>
        <begin position="1"/>
        <end position="21"/>
    </location>
</feature>
<sequence>MTQLPPTPDGPPPDDDKPSRRVFEPRLIAELLSCGTVTDAAAKAGISRRTAQRWMRQPGFQARYRQAREDAVSAAVGLLHNSTSSAVQELAKILANDVTPPAVKVQAANAVLGWAAKFGELLDVRARLAALERKAKQKKS</sequence>
<dbReference type="AlphaFoldDB" id="A0A5C1AKQ4"/>
<keyword evidence="3" id="KW-1185">Reference proteome</keyword>
<dbReference type="Proteomes" id="UP000324974">
    <property type="component" value="Chromosome"/>
</dbReference>
<accession>A0A5C1AKQ4</accession>
<evidence type="ECO:0000256" key="1">
    <source>
        <dbReference type="SAM" id="MobiDB-lite"/>
    </source>
</evidence>
<dbReference type="EMBL" id="CP042425">
    <property type="protein sequence ID" value="QEL17448.1"/>
    <property type="molecule type" value="Genomic_DNA"/>
</dbReference>
<proteinExistence type="predicted"/>
<reference evidence="3" key="1">
    <citation type="submission" date="2019-08" db="EMBL/GenBank/DDBJ databases">
        <title>Limnoglobus roseus gen. nov., sp. nov., a novel freshwater planctomycete with a giant genome from the family Gemmataceae.</title>
        <authorList>
            <person name="Kulichevskaya I.S."/>
            <person name="Naumoff D.G."/>
            <person name="Miroshnikov K."/>
            <person name="Ivanova A."/>
            <person name="Philippov D.A."/>
            <person name="Hakobyan A."/>
            <person name="Rijpstra I.C."/>
            <person name="Sinninghe Damste J.S."/>
            <person name="Liesack W."/>
            <person name="Dedysh S.N."/>
        </authorList>
    </citation>
    <scope>NUCLEOTIDE SEQUENCE [LARGE SCALE GENOMIC DNA]</scope>
    <source>
        <strain evidence="3">PX52</strain>
    </source>
</reference>